<evidence type="ECO:0000256" key="7">
    <source>
        <dbReference type="ARBA" id="ARBA00022741"/>
    </source>
</evidence>
<feature type="compositionally biased region" description="Basic and acidic residues" evidence="15">
    <location>
        <begin position="71"/>
        <end position="96"/>
    </location>
</feature>
<keyword evidence="9 14" id="KW-0862">Zinc</keyword>
<evidence type="ECO:0000256" key="12">
    <source>
        <dbReference type="ARBA" id="ARBA00023268"/>
    </source>
</evidence>
<feature type="compositionally biased region" description="Polar residues" evidence="15">
    <location>
        <begin position="107"/>
        <end position="126"/>
    </location>
</feature>
<evidence type="ECO:0000313" key="18">
    <source>
        <dbReference type="Proteomes" id="UP001276659"/>
    </source>
</evidence>
<comment type="pathway">
    <text evidence="14">tRNA modification; 5-methoxycarbonylmethyl-2-thiouridine-tRNA biosynthesis.</text>
</comment>
<accession>A0AAD9ZCD5</accession>
<keyword evidence="6 14" id="KW-0479">Metal-binding</keyword>
<keyword evidence="2 14" id="KW-0963">Cytoplasm</keyword>
<keyword evidence="10 14" id="KW-0067">ATP-binding</keyword>
<feature type="binding site" evidence="14">
    <location>
        <position position="160"/>
    </location>
    <ligand>
        <name>ATP</name>
        <dbReference type="ChEBI" id="CHEBI:30616"/>
    </ligand>
</feature>
<comment type="function">
    <text evidence="14">Plays a central role in 2-thiolation of mcm(5)S(2)U at tRNA wobble positions of cytosolic tRNA(Lys), tRNA(Glu) and tRNA(Gln). Also essential during biosynthesis of the molybdenum cofactor. Acts by mediating the C-terminal thiocarboxylation of sulfur carriers urm1 and MOCS2A. Its N-terminus first activates urm1 and MOCS2A as acyl-adenylates (-COAMP), then the persulfide sulfur on the catalytic cysteine is transferred to urm1 and MOCS2A to form thiocarboxylation (-COSH) of their C-terminus. The reaction probably involves hydrogen sulfide that is generated from the persulfide intermediate and that acts as nucleophile towards urm1 and MOCS2A. Subsequently, a transient disulfide bond is formed. Does not use thiosulfate as sulfur donor; nfs1 probably acting as a sulfur donor for thiocarboxylation reactions.</text>
</comment>
<dbReference type="Gene3D" id="3.40.250.10">
    <property type="entry name" value="Rhodanese-like domain"/>
    <property type="match status" value="1"/>
</dbReference>
<feature type="binding site" evidence="14">
    <location>
        <position position="181"/>
    </location>
    <ligand>
        <name>ATP</name>
        <dbReference type="ChEBI" id="CHEBI:30616"/>
    </ligand>
</feature>
<evidence type="ECO:0000256" key="4">
    <source>
        <dbReference type="ARBA" id="ARBA00022694"/>
    </source>
</evidence>
<dbReference type="AlphaFoldDB" id="A0AAD9ZCD5"/>
<feature type="binding site" evidence="14">
    <location>
        <position position="298"/>
    </location>
    <ligand>
        <name>Zn(2+)</name>
        <dbReference type="ChEBI" id="CHEBI:29105"/>
    </ligand>
</feature>
<dbReference type="EMBL" id="JASNWA010000004">
    <property type="protein sequence ID" value="KAK3175893.1"/>
    <property type="molecule type" value="Genomic_DNA"/>
</dbReference>
<feature type="binding site" evidence="14">
    <location>
        <position position="301"/>
    </location>
    <ligand>
        <name>Zn(2+)</name>
        <dbReference type="ChEBI" id="CHEBI:29105"/>
    </ligand>
</feature>
<reference evidence="17" key="1">
    <citation type="submission" date="2022-11" db="EMBL/GenBank/DDBJ databases">
        <title>Chromosomal genome sequence assembly and mating type (MAT) locus characterization of the leprose asexual lichenized fungus Lepraria neglecta (Nyl.) Erichsen.</title>
        <authorList>
            <person name="Allen J.L."/>
            <person name="Pfeffer B."/>
        </authorList>
    </citation>
    <scope>NUCLEOTIDE SEQUENCE</scope>
    <source>
        <strain evidence="17">Allen 5258</strain>
    </source>
</reference>
<comment type="subcellular location">
    <subcellularLocation>
        <location evidence="1">Cytoplasm</location>
        <location evidence="1">Cytosol</location>
    </subcellularLocation>
</comment>
<dbReference type="GO" id="GO:0061605">
    <property type="term" value="F:molybdopterin-synthase adenylyltransferase activity"/>
    <property type="evidence" value="ECO:0007669"/>
    <property type="project" value="UniProtKB-EC"/>
</dbReference>
<dbReference type="Proteomes" id="UP001276659">
    <property type="component" value="Unassembled WGS sequence"/>
</dbReference>
<dbReference type="GO" id="GO:0032447">
    <property type="term" value="P:protein urmylation"/>
    <property type="evidence" value="ECO:0007669"/>
    <property type="project" value="TreeGrafter"/>
</dbReference>
<keyword evidence="5" id="KW-0548">Nucleotidyltransferase</keyword>
<feature type="binding site" evidence="14">
    <location>
        <position position="205"/>
    </location>
    <ligand>
        <name>ATP</name>
        <dbReference type="ChEBI" id="CHEBI:30616"/>
    </ligand>
</feature>
<keyword evidence="12 14" id="KW-0511">Multifunctional enzyme</keyword>
<dbReference type="Gene3D" id="3.40.50.720">
    <property type="entry name" value="NAD(P)-binding Rossmann-like Domain"/>
    <property type="match status" value="1"/>
</dbReference>
<comment type="similarity">
    <text evidence="14">In the N-terminal section; belongs to the HesA/MoeB/ThiF family. UBA4 subfamily.</text>
</comment>
<feature type="region of interest" description="Disordered" evidence="15">
    <location>
        <begin position="71"/>
        <end position="126"/>
    </location>
</feature>
<evidence type="ECO:0000256" key="14">
    <source>
        <dbReference type="HAMAP-Rule" id="MF_03049"/>
    </source>
</evidence>
<protein>
    <recommendedName>
        <fullName evidence="14">Adenylyltransferase and sulfurtransferase uba4</fullName>
    </recommendedName>
    <alternativeName>
        <fullName evidence="14">Common component for nitrate reductase and xanthine dehydrogenase protein F</fullName>
    </alternativeName>
    <alternativeName>
        <fullName evidence="14">Ubiquitin-like protein activator 4</fullName>
    </alternativeName>
    <domain>
        <recommendedName>
            <fullName evidence="14">Molybdopterin-synthase adenylyltransferase</fullName>
            <ecNumber evidence="14">2.7.7.80</ecNumber>
        </recommendedName>
        <alternativeName>
            <fullName evidence="14">Adenylyltransferase uba4</fullName>
        </alternativeName>
        <alternativeName>
            <fullName evidence="14">Sulfur carrier protein MOCS2A adenylyltransferase</fullName>
        </alternativeName>
    </domain>
    <domain>
        <recommendedName>
            <fullName evidence="14">Molybdopterin-synthase sulfurtransferase</fullName>
            <ecNumber evidence="14">2.8.1.11</ecNumber>
        </recommendedName>
        <alternativeName>
            <fullName evidence="14">Sulfurtransferase uba4</fullName>
        </alternativeName>
        <alternativeName>
            <fullName evidence="14">Sulfur carrier protein MOCS2A sulfurtransferase</fullName>
        </alternativeName>
    </domain>
</protein>
<keyword evidence="8" id="KW-0833">Ubl conjugation pathway</keyword>
<dbReference type="GO" id="GO:0061604">
    <property type="term" value="F:molybdopterin-synthase sulfurtransferase activity"/>
    <property type="evidence" value="ECO:0007669"/>
    <property type="project" value="UniProtKB-EC"/>
</dbReference>
<evidence type="ECO:0000256" key="3">
    <source>
        <dbReference type="ARBA" id="ARBA00022679"/>
    </source>
</evidence>
<evidence type="ECO:0000256" key="1">
    <source>
        <dbReference type="ARBA" id="ARBA00004514"/>
    </source>
</evidence>
<feature type="domain" description="Rhodanese" evidence="16">
    <location>
        <begin position="436"/>
        <end position="557"/>
    </location>
</feature>
<dbReference type="SMART" id="SM00450">
    <property type="entry name" value="RHOD"/>
    <property type="match status" value="1"/>
</dbReference>
<keyword evidence="11 14" id="KW-0501">Molybdenum cofactor biosynthesis</keyword>
<feature type="active site" description="Cysteine persulfide intermediate; for sulfurtransferase activity" evidence="14">
    <location>
        <position position="498"/>
    </location>
</feature>
<dbReference type="InterPro" id="IPR028885">
    <property type="entry name" value="MOCS3/Uba4"/>
</dbReference>
<dbReference type="GO" id="GO:0046872">
    <property type="term" value="F:metal ion binding"/>
    <property type="evidence" value="ECO:0007669"/>
    <property type="project" value="UniProtKB-KW"/>
</dbReference>
<dbReference type="EC" id="2.8.1.11" evidence="14"/>
<feature type="active site" description="Glycyl thioester intermediate; for adenylyltransferase activity" evidence="14">
    <location>
        <position position="315"/>
    </location>
</feature>
<dbReference type="FunFam" id="3.40.50.720:FF:000033">
    <property type="entry name" value="Adenylyltransferase and sulfurtransferase MOCS3"/>
    <property type="match status" value="1"/>
</dbReference>
<dbReference type="GO" id="GO:0042292">
    <property type="term" value="F:URM1 activating enzyme activity"/>
    <property type="evidence" value="ECO:0007669"/>
    <property type="project" value="TreeGrafter"/>
</dbReference>
<comment type="pathway">
    <text evidence="14">Cofactor biosynthesis; molybdopterin biosynthesis.</text>
</comment>
<dbReference type="Pfam" id="PF00581">
    <property type="entry name" value="Rhodanese"/>
    <property type="match status" value="1"/>
</dbReference>
<keyword evidence="7 14" id="KW-0547">Nucleotide-binding</keyword>
<dbReference type="PROSITE" id="PS50206">
    <property type="entry name" value="RHODANESE_3"/>
    <property type="match status" value="1"/>
</dbReference>
<organism evidence="17 18">
    <name type="scientific">Lepraria neglecta</name>
    <dbReference type="NCBI Taxonomy" id="209136"/>
    <lineage>
        <taxon>Eukaryota</taxon>
        <taxon>Fungi</taxon>
        <taxon>Dikarya</taxon>
        <taxon>Ascomycota</taxon>
        <taxon>Pezizomycotina</taxon>
        <taxon>Lecanoromycetes</taxon>
        <taxon>OSLEUM clade</taxon>
        <taxon>Lecanoromycetidae</taxon>
        <taxon>Lecanorales</taxon>
        <taxon>Lecanorineae</taxon>
        <taxon>Stereocaulaceae</taxon>
        <taxon>Lepraria</taxon>
    </lineage>
</organism>
<proteinExistence type="inferred from homology"/>
<dbReference type="GO" id="GO:0005524">
    <property type="term" value="F:ATP binding"/>
    <property type="evidence" value="ECO:0007669"/>
    <property type="project" value="UniProtKB-KW"/>
</dbReference>
<dbReference type="Pfam" id="PF00899">
    <property type="entry name" value="ThiF"/>
    <property type="match status" value="1"/>
</dbReference>
<dbReference type="HAMAP" id="MF_03049">
    <property type="entry name" value="MOCS3_Uba4"/>
    <property type="match status" value="1"/>
</dbReference>
<dbReference type="GO" id="GO:0002143">
    <property type="term" value="P:tRNA wobble position uridine thiolation"/>
    <property type="evidence" value="ECO:0007669"/>
    <property type="project" value="InterPro"/>
</dbReference>
<evidence type="ECO:0000256" key="5">
    <source>
        <dbReference type="ARBA" id="ARBA00022695"/>
    </source>
</evidence>
<dbReference type="CDD" id="cd00757">
    <property type="entry name" value="ThiF_MoeB_HesA_family"/>
    <property type="match status" value="1"/>
</dbReference>
<dbReference type="InterPro" id="IPR036873">
    <property type="entry name" value="Rhodanese-like_dom_sf"/>
</dbReference>
<dbReference type="PANTHER" id="PTHR10953">
    <property type="entry name" value="UBIQUITIN-ACTIVATING ENZYME E1"/>
    <property type="match status" value="1"/>
</dbReference>
<evidence type="ECO:0000256" key="6">
    <source>
        <dbReference type="ARBA" id="ARBA00022723"/>
    </source>
</evidence>
<dbReference type="EC" id="2.7.7.80" evidence="14"/>
<evidence type="ECO:0000259" key="16">
    <source>
        <dbReference type="PROSITE" id="PS50206"/>
    </source>
</evidence>
<comment type="function">
    <text evidence="13">Plays a central role in 2-thiolation of mcm(5)S(2)U at tRNA wobble positions of cytosolic tRNA(Lys), tRNA(Glu) and tRNA(Gln). Also essential during biosynthesis of the molybdenum cofactor. Acts by mediating the C-terminal thiocarboxylation of sulfur carriers urm1 and mocs2a. Its N-terminus first activates urm1 and mocs2a as acyl-adenylates (-COAMP), then the persulfide sulfur on the catalytic cysteine is transferred to urm1 and mocs2a to form thiocarboxylation (-COSH) of their C-terminus. The reaction probably involves hydrogen sulfide that is generated from the persulfide intermediate and that acts as a nucleophile towards urm1 and mocs2a. Subsequently, a transient disulfide bond is formed. Does not use thiosulfate as sulfur donor; nfs1 probably acting as a sulfur donor for thiocarboxylation reactions.</text>
</comment>
<evidence type="ECO:0000313" key="17">
    <source>
        <dbReference type="EMBL" id="KAK3175893.1"/>
    </source>
</evidence>
<dbReference type="GO" id="GO:0004792">
    <property type="term" value="F:thiosulfate-cyanide sulfurtransferase activity"/>
    <property type="evidence" value="ECO:0007669"/>
    <property type="project" value="TreeGrafter"/>
</dbReference>
<comment type="cofactor">
    <cofactor evidence="14">
        <name>Zn(2+)</name>
        <dbReference type="ChEBI" id="CHEBI:29105"/>
    </cofactor>
    <text evidence="14">Binds 1 zinc ion per subunit.</text>
</comment>
<evidence type="ECO:0000256" key="9">
    <source>
        <dbReference type="ARBA" id="ARBA00022833"/>
    </source>
</evidence>
<dbReference type="PANTHER" id="PTHR10953:SF102">
    <property type="entry name" value="ADENYLYLTRANSFERASE AND SULFURTRANSFERASE MOCS3"/>
    <property type="match status" value="1"/>
</dbReference>
<evidence type="ECO:0000256" key="13">
    <source>
        <dbReference type="ARBA" id="ARBA00043893"/>
    </source>
</evidence>
<sequence length="559" mass="61935">MEEADLYSIEGLLQILPDLPSLLHHVSSKRLKMDGGYTELDNDQQIEQVKSHIQTIESIVHKLKSDLTEMEAAHAKGPAESENWRQQSEKRSKEVLDTWMKPPSRGESPSQEEPNQGESTRRLSQSEYQKYGRQMIMPEIGLEGQLKLKKAKVLIVGLGGLGCPAAAYLAGAGVGVLGLVDDDTVSHSNLHRQILYVEGGVGLSKVGRAIHILRHMNSSVHYEGYDYRLTPEKAVDLFRDYDLILDCTDHPTSRYFISDAAVLTGKPLIHASALRTEGQLMVLNNPPSREGNNDEGYCYRCVYPKPSPPASVVTCGEGGILGPVVGVMGTLMAMEAIKILVPTTQQADAQVTSPDDHQPRLITYSAYSSPSFRAHRLKGKRKDCVACSSAATITRESLESGSLDYVAFCGGRVTYDVLKDNQRMSARQCKYLFDHGKDPHALVDVREKVQFDIGHIDGSINIPFSDISRDTDASMNQLENILSSDGTMCSGTTLHFICRYGNDSQLALRKILELPRCRAHKDMAKYVLCHGDNLYIIGRDIIGGLDAWRREVDEDLPDY</sequence>
<dbReference type="GO" id="GO:0006777">
    <property type="term" value="P:Mo-molybdopterin cofactor biosynthetic process"/>
    <property type="evidence" value="ECO:0007669"/>
    <property type="project" value="UniProtKB-UniRule"/>
</dbReference>
<evidence type="ECO:0000256" key="8">
    <source>
        <dbReference type="ARBA" id="ARBA00022786"/>
    </source>
</evidence>
<name>A0AAD9ZCD5_9LECA</name>
<keyword evidence="4 14" id="KW-0819">tRNA processing</keyword>
<comment type="catalytic activity">
    <reaction evidence="14">
        <text>[molybdopterin-synthase sulfur-carrier protein]-C-terminal Gly-Gly + ATP + H(+) = [molybdopterin-synthase sulfur-carrier protein]-C-terminal Gly-Gly-AMP + diphosphate</text>
        <dbReference type="Rhea" id="RHEA:43616"/>
        <dbReference type="Rhea" id="RHEA-COMP:12159"/>
        <dbReference type="Rhea" id="RHEA-COMP:12202"/>
        <dbReference type="ChEBI" id="CHEBI:15378"/>
        <dbReference type="ChEBI" id="CHEBI:30616"/>
        <dbReference type="ChEBI" id="CHEBI:33019"/>
        <dbReference type="ChEBI" id="CHEBI:90618"/>
        <dbReference type="ChEBI" id="CHEBI:90778"/>
        <dbReference type="EC" id="2.7.7.80"/>
    </reaction>
</comment>
<keyword evidence="18" id="KW-1185">Reference proteome</keyword>
<dbReference type="InterPro" id="IPR035985">
    <property type="entry name" value="Ubiquitin-activating_enz"/>
</dbReference>
<dbReference type="InterPro" id="IPR045886">
    <property type="entry name" value="ThiF/MoeB/HesA"/>
</dbReference>
<dbReference type="SUPFAM" id="SSF69572">
    <property type="entry name" value="Activating enzymes of the ubiquitin-like proteins"/>
    <property type="match status" value="1"/>
</dbReference>
<feature type="binding site" evidence="14">
    <location>
        <position position="387"/>
    </location>
    <ligand>
        <name>Zn(2+)</name>
        <dbReference type="ChEBI" id="CHEBI:29105"/>
    </ligand>
</feature>
<evidence type="ECO:0000256" key="15">
    <source>
        <dbReference type="SAM" id="MobiDB-lite"/>
    </source>
</evidence>
<feature type="binding site" evidence="14">
    <location>
        <begin position="188"/>
        <end position="192"/>
    </location>
    <ligand>
        <name>ATP</name>
        <dbReference type="ChEBI" id="CHEBI:30616"/>
    </ligand>
</feature>
<evidence type="ECO:0000256" key="10">
    <source>
        <dbReference type="ARBA" id="ARBA00022840"/>
    </source>
</evidence>
<gene>
    <name evidence="14" type="primary">uba4</name>
    <name evidence="14" type="synonym">cnxF</name>
    <name evidence="17" type="ORF">OEA41_007215</name>
</gene>
<dbReference type="GO" id="GO:0005829">
    <property type="term" value="C:cytosol"/>
    <property type="evidence" value="ECO:0007669"/>
    <property type="project" value="UniProtKB-SubCell"/>
</dbReference>
<comment type="catalytic activity">
    <reaction evidence="14">
        <text>[molybdopterin-synthase sulfur-carrier protein]-C-terminal Gly-Gly-AMP + S-sulfanyl-L-cysteinyl-[cysteine desulfurase] + AH2 = [molybdopterin-synthase sulfur-carrier protein]-C-terminal-Gly-aminoethanethioate + L-cysteinyl-[cysteine desulfurase] + A + AMP + 2 H(+)</text>
        <dbReference type="Rhea" id="RHEA:48612"/>
        <dbReference type="Rhea" id="RHEA-COMP:12157"/>
        <dbReference type="Rhea" id="RHEA-COMP:12158"/>
        <dbReference type="Rhea" id="RHEA-COMP:12159"/>
        <dbReference type="Rhea" id="RHEA-COMP:19907"/>
        <dbReference type="ChEBI" id="CHEBI:13193"/>
        <dbReference type="ChEBI" id="CHEBI:15378"/>
        <dbReference type="ChEBI" id="CHEBI:17499"/>
        <dbReference type="ChEBI" id="CHEBI:29950"/>
        <dbReference type="ChEBI" id="CHEBI:61963"/>
        <dbReference type="ChEBI" id="CHEBI:90618"/>
        <dbReference type="ChEBI" id="CHEBI:232372"/>
        <dbReference type="ChEBI" id="CHEBI:456215"/>
        <dbReference type="EC" id="2.8.1.11"/>
    </reaction>
</comment>
<feature type="binding site" evidence="14">
    <location>
        <position position="384"/>
    </location>
    <ligand>
        <name>Zn(2+)</name>
        <dbReference type="ChEBI" id="CHEBI:29105"/>
    </ligand>
</feature>
<evidence type="ECO:0000256" key="11">
    <source>
        <dbReference type="ARBA" id="ARBA00023150"/>
    </source>
</evidence>
<dbReference type="InterPro" id="IPR000594">
    <property type="entry name" value="ThiF_NAD_FAD-bd"/>
</dbReference>
<feature type="binding site" evidence="14">
    <location>
        <begin position="249"/>
        <end position="250"/>
    </location>
    <ligand>
        <name>ATP</name>
        <dbReference type="ChEBI" id="CHEBI:30616"/>
    </ligand>
</feature>
<keyword evidence="3 14" id="KW-0808">Transferase</keyword>
<evidence type="ECO:0000256" key="2">
    <source>
        <dbReference type="ARBA" id="ARBA00022490"/>
    </source>
</evidence>
<comment type="caution">
    <text evidence="17">The sequence shown here is derived from an EMBL/GenBank/DDBJ whole genome shotgun (WGS) entry which is preliminary data.</text>
</comment>
<dbReference type="InterPro" id="IPR001763">
    <property type="entry name" value="Rhodanese-like_dom"/>
</dbReference>